<dbReference type="EMBL" id="FNEZ01000002">
    <property type="protein sequence ID" value="SDJ73889.1"/>
    <property type="molecule type" value="Genomic_DNA"/>
</dbReference>
<dbReference type="RefSeq" id="WP_091393753.1">
    <property type="nucleotide sequence ID" value="NZ_BKAI01000003.1"/>
</dbReference>
<evidence type="ECO:0000313" key="3">
    <source>
        <dbReference type="Proteomes" id="UP000199580"/>
    </source>
</evidence>
<feature type="signal peptide" evidence="1">
    <location>
        <begin position="1"/>
        <end position="21"/>
    </location>
</feature>
<accession>A0A1G8W6I0</accession>
<protein>
    <submittedName>
        <fullName evidence="2">Uncharacterized protein</fullName>
    </submittedName>
</protein>
<keyword evidence="1" id="KW-0732">Signal</keyword>
<keyword evidence="3" id="KW-1185">Reference proteome</keyword>
<feature type="chain" id="PRO_5011540734" evidence="1">
    <location>
        <begin position="22"/>
        <end position="238"/>
    </location>
</feature>
<sequence length="238" mass="26151">MKKMKMFCAAALLVLIAPVFAQKKVAVVTFYADKQVDLKDVGLGGATIITDLANDPTFNLQPILQQYHDKFFKDFASKFPFELLPETTVTENAAYQAFTPEFQPGYAANSFTTIAGYKPATPNYGKDNVKNLVSTFSDADGIMFVYVTFALNKGFGVGGTATTKMQAYTNIVLYNKKGEKVFTINEHANSSKTGMMVGGVPVMKSDKILPMCESALTELMKDLDKRLQKIVDKSGKKL</sequence>
<organism evidence="2 3">
    <name type="scientific">Flavobacterium noncentrifugens</name>
    <dbReference type="NCBI Taxonomy" id="1128970"/>
    <lineage>
        <taxon>Bacteria</taxon>
        <taxon>Pseudomonadati</taxon>
        <taxon>Bacteroidota</taxon>
        <taxon>Flavobacteriia</taxon>
        <taxon>Flavobacteriales</taxon>
        <taxon>Flavobacteriaceae</taxon>
        <taxon>Flavobacterium</taxon>
    </lineage>
</organism>
<evidence type="ECO:0000313" key="2">
    <source>
        <dbReference type="EMBL" id="SDJ73889.1"/>
    </source>
</evidence>
<evidence type="ECO:0000256" key="1">
    <source>
        <dbReference type="SAM" id="SignalP"/>
    </source>
</evidence>
<gene>
    <name evidence="2" type="ORF">SAMN04487935_1675</name>
</gene>
<name>A0A1G8W6I0_9FLAO</name>
<dbReference type="STRING" id="1128970.SAMN04487935_1675"/>
<dbReference type="AlphaFoldDB" id="A0A1G8W6I0"/>
<proteinExistence type="predicted"/>
<reference evidence="2 3" key="1">
    <citation type="submission" date="2016-10" db="EMBL/GenBank/DDBJ databases">
        <authorList>
            <person name="de Groot N.N."/>
        </authorList>
    </citation>
    <scope>NUCLEOTIDE SEQUENCE [LARGE SCALE GENOMIC DNA]</scope>
    <source>
        <strain evidence="2 3">CGMCC 1.10076</strain>
    </source>
</reference>
<dbReference type="Proteomes" id="UP000199580">
    <property type="component" value="Unassembled WGS sequence"/>
</dbReference>
<dbReference type="OrthoDB" id="792335at2"/>